<reference evidence="3 4" key="1">
    <citation type="submission" date="2020-02" db="EMBL/GenBank/DDBJ databases">
        <authorList>
            <person name="Chen W.-M."/>
        </authorList>
    </citation>
    <scope>NUCLEOTIDE SEQUENCE [LARGE SCALE GENOMIC DNA]</scope>
    <source>
        <strain evidence="3 4">KMS-5</strain>
    </source>
</reference>
<dbReference type="Pfam" id="PF01569">
    <property type="entry name" value="PAP2"/>
    <property type="match status" value="1"/>
</dbReference>
<gene>
    <name evidence="3" type="ORF">G4Z14_08785</name>
</gene>
<name>A0A6M0QV92_9RHOB</name>
<dbReference type="SUPFAM" id="SSF48317">
    <property type="entry name" value="Acid phosphatase/Vanadium-dependent haloperoxidase"/>
    <property type="match status" value="1"/>
</dbReference>
<proteinExistence type="predicted"/>
<accession>A0A6M0QV92</accession>
<dbReference type="RefSeq" id="WP_164624814.1">
    <property type="nucleotide sequence ID" value="NZ_JAAIVJ010000004.1"/>
</dbReference>
<evidence type="ECO:0000313" key="3">
    <source>
        <dbReference type="EMBL" id="NEY90392.1"/>
    </source>
</evidence>
<evidence type="ECO:0000313" key="4">
    <source>
        <dbReference type="Proteomes" id="UP000477782"/>
    </source>
</evidence>
<keyword evidence="1" id="KW-0732">Signal</keyword>
<organism evidence="3 4">
    <name type="scientific">Tabrizicola oligotrophica</name>
    <dbReference type="NCBI Taxonomy" id="2710650"/>
    <lineage>
        <taxon>Bacteria</taxon>
        <taxon>Pseudomonadati</taxon>
        <taxon>Pseudomonadota</taxon>
        <taxon>Alphaproteobacteria</taxon>
        <taxon>Rhodobacterales</taxon>
        <taxon>Paracoccaceae</taxon>
        <taxon>Tabrizicola</taxon>
    </lineage>
</organism>
<keyword evidence="4" id="KW-1185">Reference proteome</keyword>
<dbReference type="Proteomes" id="UP000477782">
    <property type="component" value="Unassembled WGS sequence"/>
</dbReference>
<dbReference type="InterPro" id="IPR036938">
    <property type="entry name" value="PAP2/HPO_sf"/>
</dbReference>
<dbReference type="InterPro" id="IPR000326">
    <property type="entry name" value="PAP2/HPO"/>
</dbReference>
<feature type="signal peptide" evidence="1">
    <location>
        <begin position="1"/>
        <end position="29"/>
    </location>
</feature>
<feature type="domain" description="Phosphatidic acid phosphatase type 2/haloperoxidase" evidence="2">
    <location>
        <begin position="170"/>
        <end position="289"/>
    </location>
</feature>
<dbReference type="AlphaFoldDB" id="A0A6M0QV92"/>
<dbReference type="EMBL" id="JAAIVJ010000004">
    <property type="protein sequence ID" value="NEY90392.1"/>
    <property type="molecule type" value="Genomic_DNA"/>
</dbReference>
<protein>
    <submittedName>
        <fullName evidence="3">Phosphatase PAP2 family protein</fullName>
    </submittedName>
</protein>
<comment type="caution">
    <text evidence="3">The sequence shown here is derived from an EMBL/GenBank/DDBJ whole genome shotgun (WGS) entry which is preliminary data.</text>
</comment>
<evidence type="ECO:0000259" key="2">
    <source>
        <dbReference type="Pfam" id="PF01569"/>
    </source>
</evidence>
<feature type="chain" id="PRO_5026946706" evidence="1">
    <location>
        <begin position="30"/>
        <end position="319"/>
    </location>
</feature>
<evidence type="ECO:0000256" key="1">
    <source>
        <dbReference type="SAM" id="SignalP"/>
    </source>
</evidence>
<sequence length="319" mass="34716">MACNTFRSGVRRLASLLALTLLQGLPAQAEQMPAVPLEFNLGPDAEATAGNPDLRLSAPWREAYATIGADLKGILRYPLDHPRATRNALLGIGLLVLADRSVTNAYQNHVEKALSGFSLPELPWQSGFDKLGLVKEDGWLLSSIGATYLYGAVAKDDQARRAALLSTKALAYSVLTSQIVLKSVIGRKRPYPDLDNPTSSDIYTDDPLDFGNFHGISLASDGYGTSMPSYHFTQYFAVARVYSGIYDNSWVPYGVVGVLAASDIKGHHHWVSDMVAGSLIGIAIGNVVLDSNEQYRRRGYTVNPYPTRDGVGLMFETKF</sequence>